<sequence length="620" mass="70994">MYSLNRISLFFLIIIGFSCVLGCTSKKTESIDLLNPYSLPFTQKNYKDTLIKYDYVDVNPYVSSGLVWVPFILPQKKDEIIKESDLLLGYWNEINDPILPPERGSCRLIKDLDVDSSLKTSMRLVHFVSSNLEPKRDAGALMFLLNPIDQSPFAIVRLNNEGRASCFISLKTFNISIGYGQYRKEIQVTDSIVSVKVPFPETSYLNVDPSIEGVGFLNGDTLRIGRNIVENNNTILKNIETNGQYAIPAKIQKDLYISGNFTTKNMGVDEYIATSFLIGKKPFKIVLESGNYTFAILRKNKLICLKKITFTGKDINNLSCSEIMSDEIDFEDTSKNYYFDTTLFPLHIVESAGFQDWVFASKKYFLLTSPNYYQDNFYKKEENGLKEFSFVYYSPSEKINNYLPNIYSAIRVMDIEKAQFRQIYEVFISNNISSTMEFVRSNPKNLLFFGIPVGGSGEQGIVNYAVPFFNYTKISLGKVSQDFLKYANIQATNGAYINLFEPLSNPADESLLISYAQQRFRFRITIPPWNSTNVVEMYVNGKLFRRWILDRVDISKIYSKSFEESFSETKSFAVRWVAWGEEFLPDFLSGTKNSLPFSITRDYCIDNNGDGECHMEQKNG</sequence>
<name>A0A369KRP5_9BACT</name>
<evidence type="ECO:0000313" key="1">
    <source>
        <dbReference type="EMBL" id="RDB36272.1"/>
    </source>
</evidence>
<accession>A0A369KRP5</accession>
<reference evidence="1" key="1">
    <citation type="submission" date="2018-04" db="EMBL/GenBank/DDBJ databases">
        <title>Draft genome sequence of the Candidatus Spirobacillus cienkowskii, a pathogen of freshwater Daphnia species, reconstructed from hemolymph metagenomic reads.</title>
        <authorList>
            <person name="Bresciani L."/>
            <person name="Lemos L.N."/>
            <person name="Wale N."/>
            <person name="Lin J.Y."/>
            <person name="Fernandes G.R."/>
            <person name="Duffy M.A."/>
            <person name="Rodrigues J.M."/>
        </authorList>
    </citation>
    <scope>NUCLEOTIDE SEQUENCE [LARGE SCALE GENOMIC DNA]</scope>
    <source>
        <strain evidence="1">Binning01</strain>
    </source>
</reference>
<dbReference type="PROSITE" id="PS51257">
    <property type="entry name" value="PROKAR_LIPOPROTEIN"/>
    <property type="match status" value="1"/>
</dbReference>
<proteinExistence type="predicted"/>
<dbReference type="EMBL" id="QOVW01000063">
    <property type="protein sequence ID" value="RDB36272.1"/>
    <property type="molecule type" value="Genomic_DNA"/>
</dbReference>
<dbReference type="AlphaFoldDB" id="A0A369KRP5"/>
<protein>
    <submittedName>
        <fullName evidence="1">Uncharacterized protein</fullName>
    </submittedName>
</protein>
<keyword evidence="2" id="KW-1185">Reference proteome</keyword>
<dbReference type="Proteomes" id="UP000253934">
    <property type="component" value="Unassembled WGS sequence"/>
</dbReference>
<organism evidence="1 2">
    <name type="scientific">Spirobacillus cienkowskii</name>
    <dbReference type="NCBI Taxonomy" id="495820"/>
    <lineage>
        <taxon>Bacteria</taxon>
        <taxon>Pseudomonadati</taxon>
        <taxon>Bdellovibrionota</taxon>
        <taxon>Oligoflexia</taxon>
        <taxon>Silvanigrellales</taxon>
        <taxon>Spirobacillus</taxon>
    </lineage>
</organism>
<gene>
    <name evidence="1" type="ORF">DCC88_05710</name>
</gene>
<evidence type="ECO:0000313" key="2">
    <source>
        <dbReference type="Proteomes" id="UP000253934"/>
    </source>
</evidence>
<comment type="caution">
    <text evidence="1">The sequence shown here is derived from an EMBL/GenBank/DDBJ whole genome shotgun (WGS) entry which is preliminary data.</text>
</comment>